<dbReference type="PANTHER" id="PTHR43524:SF1">
    <property type="entry name" value="RADICAL SAM SUPERFAMILY PROTEIN"/>
    <property type="match status" value="1"/>
</dbReference>
<evidence type="ECO:0000313" key="7">
    <source>
        <dbReference type="Proteomes" id="UP000633936"/>
    </source>
</evidence>
<organism evidence="6 7">
    <name type="scientific">Blautia intestinalis</name>
    <dbReference type="NCBI Taxonomy" id="2763028"/>
    <lineage>
        <taxon>Bacteria</taxon>
        <taxon>Bacillati</taxon>
        <taxon>Bacillota</taxon>
        <taxon>Clostridia</taxon>
        <taxon>Lachnospirales</taxon>
        <taxon>Lachnospiraceae</taxon>
        <taxon>Blautia</taxon>
    </lineage>
</organism>
<reference evidence="6 7" key="1">
    <citation type="submission" date="2020-08" db="EMBL/GenBank/DDBJ databases">
        <title>Genome public.</title>
        <authorList>
            <person name="Liu C."/>
            <person name="Sun Q."/>
        </authorList>
    </citation>
    <scope>NUCLEOTIDE SEQUENCE [LARGE SCALE GENOMIC DNA]</scope>
    <source>
        <strain evidence="6 7">27-44</strain>
    </source>
</reference>
<dbReference type="CDD" id="cd01335">
    <property type="entry name" value="Radical_SAM"/>
    <property type="match status" value="1"/>
</dbReference>
<evidence type="ECO:0000256" key="1">
    <source>
        <dbReference type="ARBA" id="ARBA00022691"/>
    </source>
</evidence>
<dbReference type="Proteomes" id="UP000633936">
    <property type="component" value="Unassembled WGS sequence"/>
</dbReference>
<dbReference type="PROSITE" id="PS51918">
    <property type="entry name" value="RADICAL_SAM"/>
    <property type="match status" value="1"/>
</dbReference>
<proteinExistence type="predicted"/>
<gene>
    <name evidence="6" type="ORF">H8Z79_00270</name>
</gene>
<dbReference type="SMART" id="SM00729">
    <property type="entry name" value="Elp3"/>
    <property type="match status" value="1"/>
</dbReference>
<evidence type="ECO:0000259" key="5">
    <source>
        <dbReference type="PROSITE" id="PS51918"/>
    </source>
</evidence>
<dbReference type="InterPro" id="IPR023885">
    <property type="entry name" value="4Fe4S-binding_SPASM_dom"/>
</dbReference>
<sequence>MEEIPMNKLKHAAAKKVFAGVADYAVAQVHKNPEAAYEKLIDTAEKYLKDFGKGVNWDYLRKVACNPEYTLNRYVTSMVQDLHPNVLKTTLMNLGFEAFYNGTKTIHEMREIHKCNIPWIILMDPTSACNLHCTGCWAAEYGNKLNLSFDDMDSIVTQGKELGIYFYMMTGGEPMVRKKDIIELCRKHNDCVFFAYTNGTLVDEALCKQMQEVGNLFLALSVEGEPDINDMRRGEGVYNKVMHAMDLLKEHGLVFGTSICYTSANYKSVTSEDFIQMLVEKGCRYALYFHYMPVGNAASVDLLLNPEQRIYVKNRVREIRNMEHGPGIFTMDFQNDGEFVGGCIAGGRNYFHINANGDAEPCVFIHYSNGNIHENTILEILKQPLFMAYHDNQPFNDNMLRPCPMLENPEILQRIVKESGAHSTDLQSNETAEHLCGKCLHYAEEWAPVAEKLWAEEKAEKAAKAAAK</sequence>
<name>A0ABR7HXC0_9FIRM</name>
<dbReference type="Pfam" id="PF13186">
    <property type="entry name" value="SPASM"/>
    <property type="match status" value="1"/>
</dbReference>
<keyword evidence="1" id="KW-0949">S-adenosyl-L-methionine</keyword>
<evidence type="ECO:0000256" key="2">
    <source>
        <dbReference type="ARBA" id="ARBA00022723"/>
    </source>
</evidence>
<dbReference type="InterPro" id="IPR013785">
    <property type="entry name" value="Aldolase_TIM"/>
</dbReference>
<evidence type="ECO:0000256" key="3">
    <source>
        <dbReference type="ARBA" id="ARBA00023004"/>
    </source>
</evidence>
<keyword evidence="7" id="KW-1185">Reference proteome</keyword>
<keyword evidence="2" id="KW-0479">Metal-binding</keyword>
<protein>
    <submittedName>
        <fullName evidence="6">Radical SAM protein</fullName>
    </submittedName>
</protein>
<keyword evidence="4" id="KW-0411">Iron-sulfur</keyword>
<dbReference type="CDD" id="cd21128">
    <property type="entry name" value="SPASM_rSAM"/>
    <property type="match status" value="1"/>
</dbReference>
<evidence type="ECO:0000313" key="6">
    <source>
        <dbReference type="EMBL" id="MBC5738903.1"/>
    </source>
</evidence>
<dbReference type="Pfam" id="PF04055">
    <property type="entry name" value="Radical_SAM"/>
    <property type="match status" value="1"/>
</dbReference>
<dbReference type="PANTHER" id="PTHR43524">
    <property type="entry name" value="RADICAL SAM SUPERFAMILY PROTEIN"/>
    <property type="match status" value="1"/>
</dbReference>
<accession>A0ABR7HXC0</accession>
<dbReference type="Gene3D" id="3.20.20.70">
    <property type="entry name" value="Aldolase class I"/>
    <property type="match status" value="1"/>
</dbReference>
<dbReference type="SFLD" id="SFLDS00029">
    <property type="entry name" value="Radical_SAM"/>
    <property type="match status" value="1"/>
</dbReference>
<dbReference type="InterPro" id="IPR058240">
    <property type="entry name" value="rSAM_sf"/>
</dbReference>
<comment type="caution">
    <text evidence="6">The sequence shown here is derived from an EMBL/GenBank/DDBJ whole genome shotgun (WGS) entry which is preliminary data.</text>
</comment>
<keyword evidence="3" id="KW-0408">Iron</keyword>
<dbReference type="SFLD" id="SFLDG01067">
    <property type="entry name" value="SPASM/twitch_domain_containing"/>
    <property type="match status" value="1"/>
</dbReference>
<dbReference type="InterPro" id="IPR006638">
    <property type="entry name" value="Elp3/MiaA/NifB-like_rSAM"/>
</dbReference>
<dbReference type="EMBL" id="JACOQE010000001">
    <property type="protein sequence ID" value="MBC5738903.1"/>
    <property type="molecule type" value="Genomic_DNA"/>
</dbReference>
<dbReference type="InterPro" id="IPR007197">
    <property type="entry name" value="rSAM"/>
</dbReference>
<dbReference type="SUPFAM" id="SSF102114">
    <property type="entry name" value="Radical SAM enzymes"/>
    <property type="match status" value="1"/>
</dbReference>
<feature type="domain" description="Radical SAM core" evidence="5">
    <location>
        <begin position="115"/>
        <end position="323"/>
    </location>
</feature>
<evidence type="ECO:0000256" key="4">
    <source>
        <dbReference type="ARBA" id="ARBA00023014"/>
    </source>
</evidence>